<name>A0A8X6WPX7_9ARAC</name>
<proteinExistence type="predicted"/>
<sequence>MQSRIVAHESGEWDPFCTPEVSSLHEDSSSYPKHFTMQTELSLTSPGEWDPSSPEGLAKTLPLSSRLHNRTNCSSRVCNGIHSVDLRELFLEDSSSISALHNESNCSSRGPGEWDPLCTPECSLHEDSSSYPQHFTMQGRIGSSRVWRM</sequence>
<evidence type="ECO:0000313" key="2">
    <source>
        <dbReference type="Proteomes" id="UP000886998"/>
    </source>
</evidence>
<organism evidence="1 2">
    <name type="scientific">Trichonephila inaurata madagascariensis</name>
    <dbReference type="NCBI Taxonomy" id="2747483"/>
    <lineage>
        <taxon>Eukaryota</taxon>
        <taxon>Metazoa</taxon>
        <taxon>Ecdysozoa</taxon>
        <taxon>Arthropoda</taxon>
        <taxon>Chelicerata</taxon>
        <taxon>Arachnida</taxon>
        <taxon>Araneae</taxon>
        <taxon>Araneomorphae</taxon>
        <taxon>Entelegynae</taxon>
        <taxon>Araneoidea</taxon>
        <taxon>Nephilidae</taxon>
        <taxon>Trichonephila</taxon>
        <taxon>Trichonephila inaurata</taxon>
    </lineage>
</organism>
<gene>
    <name evidence="1" type="ORF">TNIN_233591</name>
</gene>
<keyword evidence="2" id="KW-1185">Reference proteome</keyword>
<evidence type="ECO:0000313" key="1">
    <source>
        <dbReference type="EMBL" id="GFY39193.1"/>
    </source>
</evidence>
<reference evidence="1" key="1">
    <citation type="submission" date="2020-08" db="EMBL/GenBank/DDBJ databases">
        <title>Multicomponent nature underlies the extraordinary mechanical properties of spider dragline silk.</title>
        <authorList>
            <person name="Kono N."/>
            <person name="Nakamura H."/>
            <person name="Mori M."/>
            <person name="Yoshida Y."/>
            <person name="Ohtoshi R."/>
            <person name="Malay A.D."/>
            <person name="Moran D.A.P."/>
            <person name="Tomita M."/>
            <person name="Numata K."/>
            <person name="Arakawa K."/>
        </authorList>
    </citation>
    <scope>NUCLEOTIDE SEQUENCE</scope>
</reference>
<accession>A0A8X6WPX7</accession>
<dbReference type="AlphaFoldDB" id="A0A8X6WPX7"/>
<dbReference type="Proteomes" id="UP000886998">
    <property type="component" value="Unassembled WGS sequence"/>
</dbReference>
<protein>
    <submittedName>
        <fullName evidence="1">Uncharacterized protein</fullName>
    </submittedName>
</protein>
<comment type="caution">
    <text evidence="1">The sequence shown here is derived from an EMBL/GenBank/DDBJ whole genome shotgun (WGS) entry which is preliminary data.</text>
</comment>
<dbReference type="EMBL" id="BMAV01001245">
    <property type="protein sequence ID" value="GFY39193.1"/>
    <property type="molecule type" value="Genomic_DNA"/>
</dbReference>